<feature type="compositionally biased region" description="Basic and acidic residues" evidence="5">
    <location>
        <begin position="279"/>
        <end position="290"/>
    </location>
</feature>
<evidence type="ECO:0000256" key="1">
    <source>
        <dbReference type="ARBA" id="ARBA00010641"/>
    </source>
</evidence>
<dbReference type="SUPFAM" id="SSF88946">
    <property type="entry name" value="Sigma2 domain of RNA polymerase sigma factors"/>
    <property type="match status" value="1"/>
</dbReference>
<sequence>MTAEDEAIGRIFRAESGRSVAALIGMFGDIDLAEDAVQEAFTIALRRWPTEGLPPNPGGWITVTARNRAIDRLRRDARGNELLQQAAVHLSPQTTGDDRLRLIFTCCHPALAAQAQVELTLRLLCGLSTADVARAFLTSEPTMAKRLVRTKYKIKAANIPYRIPDDTELPDRLKAVLATIYLTYTTGYGKPEHSPDLSGEALDLGRTLRLLMPDEPEVAGLLALMLLTEARRRTRTGYDGALALLRDQDRRRWDRVLIREGHARSAGEVAPGELGGRQEQGDRRDRRKDQQVACGGVAGEQVDGPEVVERRGEPQAADAVDE</sequence>
<dbReference type="Proteomes" id="UP000295388">
    <property type="component" value="Unassembled WGS sequence"/>
</dbReference>
<dbReference type="GO" id="GO:0003677">
    <property type="term" value="F:DNA binding"/>
    <property type="evidence" value="ECO:0007669"/>
    <property type="project" value="InterPro"/>
</dbReference>
<proteinExistence type="inferred from homology"/>
<evidence type="ECO:0000259" key="8">
    <source>
        <dbReference type="Pfam" id="PF20239"/>
    </source>
</evidence>
<organism evidence="9 10">
    <name type="scientific">Kribbella caucasensis</name>
    <dbReference type="NCBI Taxonomy" id="2512215"/>
    <lineage>
        <taxon>Bacteria</taxon>
        <taxon>Bacillati</taxon>
        <taxon>Actinomycetota</taxon>
        <taxon>Actinomycetes</taxon>
        <taxon>Propionibacteriales</taxon>
        <taxon>Kribbellaceae</taxon>
        <taxon>Kribbella</taxon>
    </lineage>
</organism>
<evidence type="ECO:0000259" key="7">
    <source>
        <dbReference type="Pfam" id="PF08281"/>
    </source>
</evidence>
<evidence type="ECO:0000256" key="4">
    <source>
        <dbReference type="ARBA" id="ARBA00023163"/>
    </source>
</evidence>
<evidence type="ECO:0000256" key="5">
    <source>
        <dbReference type="SAM" id="MobiDB-lite"/>
    </source>
</evidence>
<comment type="caution">
    <text evidence="9">The sequence shown here is derived from an EMBL/GenBank/DDBJ whole genome shotgun (WGS) entry which is preliminary data.</text>
</comment>
<dbReference type="GO" id="GO:0006352">
    <property type="term" value="P:DNA-templated transcription initiation"/>
    <property type="evidence" value="ECO:0007669"/>
    <property type="project" value="InterPro"/>
</dbReference>
<dbReference type="SUPFAM" id="SSF88659">
    <property type="entry name" value="Sigma3 and sigma4 domains of RNA polymerase sigma factors"/>
    <property type="match status" value="1"/>
</dbReference>
<keyword evidence="10" id="KW-1185">Reference proteome</keyword>
<evidence type="ECO:0000256" key="2">
    <source>
        <dbReference type="ARBA" id="ARBA00023015"/>
    </source>
</evidence>
<feature type="domain" description="RNA polymerase sigma factor 70 region 4 type 2" evidence="7">
    <location>
        <begin position="103"/>
        <end position="153"/>
    </location>
</feature>
<evidence type="ECO:0000256" key="3">
    <source>
        <dbReference type="ARBA" id="ARBA00023082"/>
    </source>
</evidence>
<evidence type="ECO:0000313" key="9">
    <source>
        <dbReference type="EMBL" id="TDO48019.1"/>
    </source>
</evidence>
<dbReference type="EMBL" id="SNWQ01000008">
    <property type="protein sequence ID" value="TDO48019.1"/>
    <property type="molecule type" value="Genomic_DNA"/>
</dbReference>
<dbReference type="RefSeq" id="WP_238165663.1">
    <property type="nucleotide sequence ID" value="NZ_SNWQ01000008.1"/>
</dbReference>
<dbReference type="InterPro" id="IPR013249">
    <property type="entry name" value="RNA_pol_sigma70_r4_t2"/>
</dbReference>
<keyword evidence="4" id="KW-0804">Transcription</keyword>
<dbReference type="Pfam" id="PF20239">
    <property type="entry name" value="DUF6596"/>
    <property type="match status" value="1"/>
</dbReference>
<dbReference type="Pfam" id="PF04542">
    <property type="entry name" value="Sigma70_r2"/>
    <property type="match status" value="1"/>
</dbReference>
<accession>A0A4R6KCT3</accession>
<evidence type="ECO:0000313" key="10">
    <source>
        <dbReference type="Proteomes" id="UP000295388"/>
    </source>
</evidence>
<comment type="similarity">
    <text evidence="1">Belongs to the sigma-70 factor family. ECF subfamily.</text>
</comment>
<protein>
    <submittedName>
        <fullName evidence="9">Sigma-70-like protein</fullName>
    </submittedName>
</protein>
<keyword evidence="3" id="KW-0731">Sigma factor</keyword>
<dbReference type="GO" id="GO:0016987">
    <property type="term" value="F:sigma factor activity"/>
    <property type="evidence" value="ECO:0007669"/>
    <property type="project" value="UniProtKB-KW"/>
</dbReference>
<feature type="domain" description="DUF6596" evidence="8">
    <location>
        <begin position="172"/>
        <end position="263"/>
    </location>
</feature>
<reference evidence="9 10" key="1">
    <citation type="submission" date="2019-03" db="EMBL/GenBank/DDBJ databases">
        <title>Genomic Encyclopedia of Type Strains, Phase III (KMG-III): the genomes of soil and plant-associated and newly described type strains.</title>
        <authorList>
            <person name="Whitman W."/>
        </authorList>
    </citation>
    <scope>NUCLEOTIDE SEQUENCE [LARGE SCALE GENOMIC DNA]</scope>
    <source>
        <strain evidence="9 10">VKM Ac-2527</strain>
    </source>
</reference>
<dbReference type="InterPro" id="IPR013325">
    <property type="entry name" value="RNA_pol_sigma_r2"/>
</dbReference>
<gene>
    <name evidence="9" type="ORF">EV643_108336</name>
</gene>
<dbReference type="InterPro" id="IPR013324">
    <property type="entry name" value="RNA_pol_sigma_r3/r4-like"/>
</dbReference>
<name>A0A4R6KCT3_9ACTN</name>
<evidence type="ECO:0000259" key="6">
    <source>
        <dbReference type="Pfam" id="PF04542"/>
    </source>
</evidence>
<dbReference type="Pfam" id="PF08281">
    <property type="entry name" value="Sigma70_r4_2"/>
    <property type="match status" value="1"/>
</dbReference>
<dbReference type="PANTHER" id="PTHR47756:SF2">
    <property type="entry name" value="BLL6612 PROTEIN"/>
    <property type="match status" value="1"/>
</dbReference>
<keyword evidence="2" id="KW-0805">Transcription regulation</keyword>
<feature type="region of interest" description="Disordered" evidence="5">
    <location>
        <begin position="267"/>
        <end position="322"/>
    </location>
</feature>
<dbReference type="AlphaFoldDB" id="A0A4R6KCT3"/>
<feature type="domain" description="RNA polymerase sigma-70 region 2" evidence="6">
    <location>
        <begin position="24"/>
        <end position="78"/>
    </location>
</feature>
<dbReference type="InterPro" id="IPR046531">
    <property type="entry name" value="DUF6596"/>
</dbReference>
<dbReference type="Gene3D" id="1.10.1740.10">
    <property type="match status" value="1"/>
</dbReference>
<dbReference type="InterPro" id="IPR007627">
    <property type="entry name" value="RNA_pol_sigma70_r2"/>
</dbReference>
<dbReference type="PANTHER" id="PTHR47756">
    <property type="entry name" value="BLL6612 PROTEIN-RELATED"/>
    <property type="match status" value="1"/>
</dbReference>